<dbReference type="STRING" id="555500.I215_13168"/>
<accession>K2Q0D6</accession>
<dbReference type="Pfam" id="PF09722">
    <property type="entry name" value="Xre_MbcA_ParS_C"/>
    <property type="match status" value="1"/>
</dbReference>
<evidence type="ECO:0000259" key="3">
    <source>
        <dbReference type="Pfam" id="PF20432"/>
    </source>
</evidence>
<proteinExistence type="predicted"/>
<comment type="caution">
    <text evidence="4">The sequence shown here is derived from an EMBL/GenBank/DDBJ whole genome shotgun (WGS) entry which is preliminary data.</text>
</comment>
<protein>
    <submittedName>
        <fullName evidence="4">Uncharacterized protein</fullName>
    </submittedName>
</protein>
<dbReference type="PATRIC" id="fig|555500.3.peg.2715"/>
<dbReference type="NCBIfam" id="TIGR02293">
    <property type="entry name" value="TAS_TIGR02293"/>
    <property type="match status" value="1"/>
</dbReference>
<feature type="region of interest" description="Disordered" evidence="1">
    <location>
        <begin position="1"/>
        <end position="23"/>
    </location>
</feature>
<dbReference type="Proteomes" id="UP000007364">
    <property type="component" value="Unassembled WGS sequence"/>
</dbReference>
<evidence type="ECO:0000313" key="5">
    <source>
        <dbReference type="Proteomes" id="UP000007364"/>
    </source>
</evidence>
<reference evidence="4 5" key="1">
    <citation type="journal article" date="2012" name="J. Bacteriol.">
        <title>Genome Sequence of Galbibacter marinum Type Strain ck-I2-15.</title>
        <authorList>
            <person name="Lai Q."/>
            <person name="Li C."/>
            <person name="Shao Z."/>
        </authorList>
    </citation>
    <scope>NUCLEOTIDE SEQUENCE [LARGE SCALE GENOMIC DNA]</scope>
    <source>
        <strain evidence="5">ck-I2-15</strain>
    </source>
</reference>
<dbReference type="InterPro" id="IPR011979">
    <property type="entry name" value="Antitox_Xre"/>
</dbReference>
<keyword evidence="5" id="KW-1185">Reference proteome</keyword>
<sequence>MGVKKVKTSSSRSKTLDPKKSIRRARVVKTKGPKWSIMIAGNKYAWSTKMDKIKIIRQGLPYESIEIISLKSNLPIKQILRLVGIPQTTYNKKKKEHDSLSSRDSEIIITLIELLDFGLEVFNNESEKFQRWLKKPNISIGGVSPESLFDSLTGILEVRNCLNRLEYGNLA</sequence>
<feature type="domain" description="Antitoxin Xre-like helix-turn-helix" evidence="3">
    <location>
        <begin position="53"/>
        <end position="111"/>
    </location>
</feature>
<dbReference type="EMBL" id="AMSG01000025">
    <property type="protein sequence ID" value="EKF54301.1"/>
    <property type="molecule type" value="Genomic_DNA"/>
</dbReference>
<gene>
    <name evidence="4" type="ORF">I215_13168</name>
</gene>
<organism evidence="4 5">
    <name type="scientific">Galbibacter marinus</name>
    <dbReference type="NCBI Taxonomy" id="555500"/>
    <lineage>
        <taxon>Bacteria</taxon>
        <taxon>Pseudomonadati</taxon>
        <taxon>Bacteroidota</taxon>
        <taxon>Flavobacteriia</taxon>
        <taxon>Flavobacteriales</taxon>
        <taxon>Flavobacteriaceae</taxon>
        <taxon>Galbibacter</taxon>
    </lineage>
</organism>
<evidence type="ECO:0000313" key="4">
    <source>
        <dbReference type="EMBL" id="EKF54301.1"/>
    </source>
</evidence>
<dbReference type="GO" id="GO:0003677">
    <property type="term" value="F:DNA binding"/>
    <property type="evidence" value="ECO:0007669"/>
    <property type="project" value="InterPro"/>
</dbReference>
<dbReference type="OrthoDB" id="5770459at2"/>
<evidence type="ECO:0000259" key="2">
    <source>
        <dbReference type="Pfam" id="PF09722"/>
    </source>
</evidence>
<dbReference type="InterPro" id="IPR046847">
    <property type="entry name" value="Xre-like_HTH"/>
</dbReference>
<name>K2Q0D6_9FLAO</name>
<feature type="domain" description="Antitoxin Xre/MbcA/ParS-like toxin-binding" evidence="2">
    <location>
        <begin position="120"/>
        <end position="168"/>
    </location>
</feature>
<dbReference type="AlphaFoldDB" id="K2Q0D6"/>
<evidence type="ECO:0000256" key="1">
    <source>
        <dbReference type="SAM" id="MobiDB-lite"/>
    </source>
</evidence>
<dbReference type="RefSeq" id="WP_008992472.1">
    <property type="nucleotide sequence ID" value="NZ_AMSG01000025.1"/>
</dbReference>
<dbReference type="Pfam" id="PF20432">
    <property type="entry name" value="Xre-like-HTH"/>
    <property type="match status" value="1"/>
</dbReference>
<dbReference type="InterPro" id="IPR024467">
    <property type="entry name" value="Xre/MbcA/ParS-like_toxin-bd"/>
</dbReference>
<dbReference type="eggNOG" id="COG5642">
    <property type="taxonomic scope" value="Bacteria"/>
</dbReference>